<feature type="domain" description="ANTAR" evidence="1">
    <location>
        <begin position="284"/>
        <end position="345"/>
    </location>
</feature>
<sequence>MIRQHGVVASAAGLVPFGHLGWGYSEQAQFRARAAEYIVDGRLQNQWVEYVGAGSRDDLRSELAAMPALSEIDIDGIGVTPVEEFYTFRPGTDVVDPEASVAQRVEAVEKALADGYSGFRAVVDCTAVARRPDQLDAFACFEFLIDQKMAVLPVSALCAYDTGQVRNDAAELMCLHPYVGPHGPSFRLYAAPGCGFALAGEIDVASESVFATTLHRTWPLTGDDTLVIDAQGLEFISHRQLDILDRCARSGNRDVVLRTDQPAAIRLFGVLDFARVRLEPPADVDGDGWSQPRHDQHVESRATIEQVKGALMHGFGVTAQEAFDMLVTLSQDTNTKLRDVAGQLLDQLAGPASGRTRRGIRDAITTVRNRLRHD</sequence>
<evidence type="ECO:0000313" key="3">
    <source>
        <dbReference type="Proteomes" id="UP000077342"/>
    </source>
</evidence>
<keyword evidence="3" id="KW-1185">Reference proteome</keyword>
<comment type="caution">
    <text evidence="2">The sequence shown here is derived from an EMBL/GenBank/DDBJ whole genome shotgun (WGS) entry which is preliminary data.</text>
</comment>
<dbReference type="EMBL" id="LWCI01000011">
    <property type="protein sequence ID" value="KZS67946.1"/>
    <property type="molecule type" value="Genomic_DNA"/>
</dbReference>
<dbReference type="Proteomes" id="UP000077342">
    <property type="component" value="Unassembled WGS sequence"/>
</dbReference>
<gene>
    <name evidence="2" type="ORF">A4G28_13085</name>
</gene>
<dbReference type="Pfam" id="PF03861">
    <property type="entry name" value="ANTAR"/>
    <property type="match status" value="1"/>
</dbReference>
<dbReference type="SMART" id="SM01012">
    <property type="entry name" value="ANTAR"/>
    <property type="match status" value="1"/>
</dbReference>
<accession>A0A162FS89</accession>
<dbReference type="PROSITE" id="PS50921">
    <property type="entry name" value="ANTAR"/>
    <property type="match status" value="1"/>
</dbReference>
<dbReference type="InterPro" id="IPR036388">
    <property type="entry name" value="WH-like_DNA-bd_sf"/>
</dbReference>
<evidence type="ECO:0000313" key="2">
    <source>
        <dbReference type="EMBL" id="KZS67946.1"/>
    </source>
</evidence>
<name>A0A162FS89_9MYCO</name>
<dbReference type="GO" id="GO:0003723">
    <property type="term" value="F:RNA binding"/>
    <property type="evidence" value="ECO:0007669"/>
    <property type="project" value="InterPro"/>
</dbReference>
<protein>
    <recommendedName>
        <fullName evidence="1">ANTAR domain-containing protein</fullName>
    </recommendedName>
</protein>
<dbReference type="InterPro" id="IPR025847">
    <property type="entry name" value="MEDS_domain"/>
</dbReference>
<dbReference type="Gene3D" id="1.10.10.10">
    <property type="entry name" value="Winged helix-like DNA-binding domain superfamily/Winged helix DNA-binding domain"/>
    <property type="match status" value="1"/>
</dbReference>
<proteinExistence type="predicted"/>
<evidence type="ECO:0000259" key="1">
    <source>
        <dbReference type="PROSITE" id="PS50921"/>
    </source>
</evidence>
<dbReference type="Pfam" id="PF14417">
    <property type="entry name" value="MEDS"/>
    <property type="match status" value="1"/>
</dbReference>
<dbReference type="AlphaFoldDB" id="A0A162FS89"/>
<organism evidence="2 3">
    <name type="scientific">Mycobacterium ostraviense</name>
    <dbReference type="NCBI Taxonomy" id="2738409"/>
    <lineage>
        <taxon>Bacteria</taxon>
        <taxon>Bacillati</taxon>
        <taxon>Actinomycetota</taxon>
        <taxon>Actinomycetes</taxon>
        <taxon>Mycobacteriales</taxon>
        <taxon>Mycobacteriaceae</taxon>
        <taxon>Mycobacterium</taxon>
    </lineage>
</organism>
<dbReference type="InterPro" id="IPR005561">
    <property type="entry name" value="ANTAR"/>
</dbReference>
<dbReference type="InterPro" id="IPR011006">
    <property type="entry name" value="CheY-like_superfamily"/>
</dbReference>
<dbReference type="SUPFAM" id="SSF52172">
    <property type="entry name" value="CheY-like"/>
    <property type="match status" value="1"/>
</dbReference>
<reference evidence="3" key="1">
    <citation type="submission" date="2016-04" db="EMBL/GenBank/DDBJ databases">
        <authorList>
            <person name="Strapagiel D."/>
            <person name="Borowka P."/>
            <person name="Marciniak B."/>
            <person name="Bakula Z."/>
            <person name="Van Ingen J."/>
            <person name="Safianowska A."/>
            <person name="Dziadek J."/>
            <person name="Jagielski T."/>
        </authorList>
    </citation>
    <scope>NUCLEOTIDE SEQUENCE [LARGE SCALE GENOMIC DNA]</scope>
    <source>
        <strain evidence="3">1010001458</strain>
    </source>
</reference>